<dbReference type="RefSeq" id="WP_133346161.1">
    <property type="nucleotide sequence ID" value="NZ_SMZQ01000001.1"/>
</dbReference>
<sequence>MTTTSGTIFVLYHKGLRTGGPEALHQLVDMLRELGQDAYLVPHPHTAHNSRVEQYNVYNAPEAPEIVDSPENVVVFPETYIYEMPKVKLARRMCWWLSIDNSLTFMAERMWQRNTAGLVDKAKEGAVPFARMWKNRVNPGMLRKDRDVVHLVQSSYAWAFIATRLDVVPSLLSDYTPNAEFQGTPESPRNRQLVTYNPAKGGHLIDAVKAQCPPSIEWRPIAGMTRSEVVATLQGCGIYLDLGHHPGKDRMPREAALSGALTVVARRGSGAFYADVPVPWEHKITPGRDEVPTAAAMLPQLIDNFDAEVAKQDTYRTAILNERSRFKNEVEDVFVRGRLGKDAYDYL</sequence>
<name>A0A4R5Y9S5_9MICC</name>
<dbReference type="OrthoDB" id="6400528at2"/>
<proteinExistence type="predicted"/>
<evidence type="ECO:0000313" key="1">
    <source>
        <dbReference type="EMBL" id="TDL41579.1"/>
    </source>
</evidence>
<evidence type="ECO:0000313" key="2">
    <source>
        <dbReference type="Proteomes" id="UP000294621"/>
    </source>
</evidence>
<gene>
    <name evidence="1" type="ORF">E2R57_02680</name>
</gene>
<protein>
    <recommendedName>
        <fullName evidence="3">Glycosyltransferase family 1 protein</fullName>
    </recommendedName>
</protein>
<evidence type="ECO:0008006" key="3">
    <source>
        <dbReference type="Google" id="ProtNLM"/>
    </source>
</evidence>
<reference evidence="1 2" key="1">
    <citation type="submission" date="2019-03" db="EMBL/GenBank/DDBJ databases">
        <title>Genome Sequencing and Assembly of Various Microbes Isolated from Partially Reclaimed Soil and Acid Mine Drainage (AMD) Site.</title>
        <authorList>
            <person name="Steinbock B."/>
            <person name="Bechtold R."/>
            <person name="Sevigny J.L."/>
            <person name="Thomas D."/>
            <person name="Cuthill L.R."/>
            <person name="Aveiro Johannsen E.J."/>
            <person name="Thomas K."/>
            <person name="Ghosh A."/>
        </authorList>
    </citation>
    <scope>NUCLEOTIDE SEQUENCE [LARGE SCALE GENOMIC DNA]</scope>
    <source>
        <strain evidence="1 2">S-A1</strain>
    </source>
</reference>
<organism evidence="1 2">
    <name type="scientific">Arthrobacter nitrophenolicus</name>
    <dbReference type="NCBI Taxonomy" id="683150"/>
    <lineage>
        <taxon>Bacteria</taxon>
        <taxon>Bacillati</taxon>
        <taxon>Actinomycetota</taxon>
        <taxon>Actinomycetes</taxon>
        <taxon>Micrococcales</taxon>
        <taxon>Micrococcaceae</taxon>
        <taxon>Arthrobacter</taxon>
    </lineage>
</organism>
<dbReference type="AlphaFoldDB" id="A0A4R5Y9S5"/>
<dbReference type="Proteomes" id="UP000294621">
    <property type="component" value="Unassembled WGS sequence"/>
</dbReference>
<comment type="caution">
    <text evidence="1">The sequence shown here is derived from an EMBL/GenBank/DDBJ whole genome shotgun (WGS) entry which is preliminary data.</text>
</comment>
<dbReference type="EMBL" id="SMZQ01000001">
    <property type="protein sequence ID" value="TDL41579.1"/>
    <property type="molecule type" value="Genomic_DNA"/>
</dbReference>
<accession>A0A4R5Y9S5</accession>